<dbReference type="AlphaFoldDB" id="A0A2V2Z6U3"/>
<sequence>MKFGVITDIHGNAAALQAVLHELDSNSGISHIFCLGDMIGIGPDTNEVLSILFARDDISMLTGNHDEAVLALRRGDPYPLSHAHVREHHQWIAERLDERYINKLAKLPRVIHRTIDGLSVLFIHYHIEHDKLDRPISEDPFSPILQPSLDQLSSLFIDYAADLVCFGHHHPIHHFKSDTTIYLNPGSLGCSTAPTAPYAILTIERGQIEVECRHAVYDNSHFLASYELLQVPDRQFIMQAFHGNQSHTKQ</sequence>
<organism evidence="3 4">
    <name type="scientific">Paenibacillus cellulosilyticus</name>
    <dbReference type="NCBI Taxonomy" id="375489"/>
    <lineage>
        <taxon>Bacteria</taxon>
        <taxon>Bacillati</taxon>
        <taxon>Bacillota</taxon>
        <taxon>Bacilli</taxon>
        <taxon>Bacillales</taxon>
        <taxon>Paenibacillaceae</taxon>
        <taxon>Paenibacillus</taxon>
    </lineage>
</organism>
<dbReference type="InterPro" id="IPR029052">
    <property type="entry name" value="Metallo-depent_PP-like"/>
</dbReference>
<name>A0A2V2Z6U3_9BACL</name>
<gene>
    <name evidence="3" type="ORF">DFQ01_103474</name>
</gene>
<evidence type="ECO:0000259" key="2">
    <source>
        <dbReference type="Pfam" id="PF12850"/>
    </source>
</evidence>
<keyword evidence="4" id="KW-1185">Reference proteome</keyword>
<dbReference type="Proteomes" id="UP000246635">
    <property type="component" value="Unassembled WGS sequence"/>
</dbReference>
<evidence type="ECO:0000313" key="4">
    <source>
        <dbReference type="Proteomes" id="UP000246635"/>
    </source>
</evidence>
<evidence type="ECO:0000256" key="1">
    <source>
        <dbReference type="ARBA" id="ARBA00008950"/>
    </source>
</evidence>
<protein>
    <submittedName>
        <fullName evidence="3">Putative phosphoesterase</fullName>
    </submittedName>
</protein>
<dbReference type="InterPro" id="IPR011152">
    <property type="entry name" value="Pesterase_MJ0912"/>
</dbReference>
<reference evidence="3 4" key="1">
    <citation type="submission" date="2018-05" db="EMBL/GenBank/DDBJ databases">
        <title>Genomic Encyclopedia of Type Strains, Phase III (KMG-III): the genomes of soil and plant-associated and newly described type strains.</title>
        <authorList>
            <person name="Whitman W."/>
        </authorList>
    </citation>
    <scope>NUCLEOTIDE SEQUENCE [LARGE SCALE GENOMIC DNA]</scope>
    <source>
        <strain evidence="3 4">CECT 5696</strain>
    </source>
</reference>
<feature type="domain" description="Calcineurin-like phosphoesterase" evidence="2">
    <location>
        <begin position="1"/>
        <end position="205"/>
    </location>
</feature>
<comment type="similarity">
    <text evidence="1">Belongs to the metallophosphoesterase superfamily. YfcE family.</text>
</comment>
<dbReference type="OrthoDB" id="9813918at2"/>
<dbReference type="PIRSF" id="PIRSF000883">
    <property type="entry name" value="Pesterase_MJ0912"/>
    <property type="match status" value="1"/>
</dbReference>
<dbReference type="InterPro" id="IPR024654">
    <property type="entry name" value="Calcineurin-like_PHP_lpxH"/>
</dbReference>
<dbReference type="RefSeq" id="WP_110043233.1">
    <property type="nucleotide sequence ID" value="NZ_CP054612.1"/>
</dbReference>
<dbReference type="SUPFAM" id="SSF56300">
    <property type="entry name" value="Metallo-dependent phosphatases"/>
    <property type="match status" value="1"/>
</dbReference>
<dbReference type="PANTHER" id="PTHR42850:SF2">
    <property type="entry name" value="BLL5683 PROTEIN"/>
    <property type="match status" value="1"/>
</dbReference>
<comment type="caution">
    <text evidence="3">The sequence shown here is derived from an EMBL/GenBank/DDBJ whole genome shotgun (WGS) entry which is preliminary data.</text>
</comment>
<dbReference type="PANTHER" id="PTHR42850">
    <property type="entry name" value="METALLOPHOSPHOESTERASE"/>
    <property type="match status" value="1"/>
</dbReference>
<dbReference type="Pfam" id="PF12850">
    <property type="entry name" value="Metallophos_2"/>
    <property type="match status" value="1"/>
</dbReference>
<evidence type="ECO:0000313" key="3">
    <source>
        <dbReference type="EMBL" id="PWW06570.1"/>
    </source>
</evidence>
<dbReference type="InterPro" id="IPR050126">
    <property type="entry name" value="Ap4A_hydrolase"/>
</dbReference>
<dbReference type="Gene3D" id="3.60.21.10">
    <property type="match status" value="1"/>
</dbReference>
<dbReference type="GO" id="GO:0005737">
    <property type="term" value="C:cytoplasm"/>
    <property type="evidence" value="ECO:0007669"/>
    <property type="project" value="TreeGrafter"/>
</dbReference>
<dbReference type="EMBL" id="QGTQ01000003">
    <property type="protein sequence ID" value="PWW06570.1"/>
    <property type="molecule type" value="Genomic_DNA"/>
</dbReference>
<accession>A0A2V2Z6U3</accession>
<dbReference type="GO" id="GO:0016791">
    <property type="term" value="F:phosphatase activity"/>
    <property type="evidence" value="ECO:0007669"/>
    <property type="project" value="TreeGrafter"/>
</dbReference>
<proteinExistence type="inferred from homology"/>